<gene>
    <name evidence="6" type="primary">LOC106177609</name>
    <name evidence="5" type="synonym">LOC106158792</name>
</gene>
<feature type="signal peptide" evidence="2">
    <location>
        <begin position="1"/>
        <end position="19"/>
    </location>
</feature>
<dbReference type="SMART" id="SM00198">
    <property type="entry name" value="SCP"/>
    <property type="match status" value="1"/>
</dbReference>
<proteinExistence type="predicted"/>
<dbReference type="GeneID" id="106177609"/>
<name>A0A1S3K0T6_LINAN</name>
<feature type="region of interest" description="Disordered" evidence="1">
    <location>
        <begin position="29"/>
        <end position="69"/>
    </location>
</feature>
<feature type="chain" id="PRO_5014545985" evidence="2">
    <location>
        <begin position="20"/>
        <end position="222"/>
    </location>
</feature>
<dbReference type="KEGG" id="lak:106158792"/>
<sequence length="222" mass="24797">MMEACRLFLLLAFVLTASAVSLERQKRQVGLEGPRNEVGEELPPPISVDPPVDPPVEEKEDTDTEEEVRPVEELEEVVPGGLSEGEITSLVSAHNKLRDAKSLQELTWSKPIEVNAKMLVDCDVEWPGPPPTYTNFGTFKSDVADLVAGWGKEDIDLTKSALETGCRPSAYGGFNCNHNTNLMQPHIRRIACAAKECDGGDRQLVCVYVDYEDMYWYGRRRR</sequence>
<evidence type="ECO:0000256" key="2">
    <source>
        <dbReference type="SAM" id="SignalP"/>
    </source>
</evidence>
<organism evidence="4 6">
    <name type="scientific">Lingula anatina</name>
    <name type="common">Brachiopod</name>
    <name type="synonym">Lingula unguis</name>
    <dbReference type="NCBI Taxonomy" id="7574"/>
    <lineage>
        <taxon>Eukaryota</taxon>
        <taxon>Metazoa</taxon>
        <taxon>Spiralia</taxon>
        <taxon>Lophotrochozoa</taxon>
        <taxon>Brachiopoda</taxon>
        <taxon>Linguliformea</taxon>
        <taxon>Lingulata</taxon>
        <taxon>Lingulida</taxon>
        <taxon>Linguloidea</taxon>
        <taxon>Lingulidae</taxon>
        <taxon>Lingula</taxon>
    </lineage>
</organism>
<dbReference type="AlphaFoldDB" id="A0A1S3K0T6"/>
<dbReference type="GeneID" id="106158792"/>
<dbReference type="KEGG" id="lak:106177609"/>
<dbReference type="Gene3D" id="3.40.33.10">
    <property type="entry name" value="CAP"/>
    <property type="match status" value="1"/>
</dbReference>
<dbReference type="InterPro" id="IPR035940">
    <property type="entry name" value="CAP_sf"/>
</dbReference>
<accession>A0A1S3K0T6</accession>
<feature type="compositionally biased region" description="Pro residues" evidence="1">
    <location>
        <begin position="42"/>
        <end position="54"/>
    </location>
</feature>
<reference evidence="5 6" key="1">
    <citation type="submission" date="2025-04" db="UniProtKB">
        <authorList>
            <consortium name="RefSeq"/>
        </authorList>
    </citation>
    <scope>IDENTIFICATION</scope>
    <source>
        <tissue evidence="5 6">Gonads</tissue>
    </source>
</reference>
<dbReference type="RefSeq" id="XP_013390345.1">
    <property type="nucleotide sequence ID" value="XM_013534891.1"/>
</dbReference>
<dbReference type="SUPFAM" id="SSF55797">
    <property type="entry name" value="PR-1-like"/>
    <property type="match status" value="1"/>
</dbReference>
<evidence type="ECO:0000313" key="6">
    <source>
        <dbReference type="RefSeq" id="XP_013415896.1"/>
    </source>
</evidence>
<dbReference type="InterPro" id="IPR014044">
    <property type="entry name" value="CAP_dom"/>
</dbReference>
<dbReference type="Pfam" id="PF00188">
    <property type="entry name" value="CAP"/>
    <property type="match status" value="1"/>
</dbReference>
<dbReference type="RefSeq" id="XP_013415896.1">
    <property type="nucleotide sequence ID" value="XM_013560442.2"/>
</dbReference>
<evidence type="ECO:0000313" key="4">
    <source>
        <dbReference type="Proteomes" id="UP000085678"/>
    </source>
</evidence>
<feature type="domain" description="SCP" evidence="3">
    <location>
        <begin position="85"/>
        <end position="218"/>
    </location>
</feature>
<keyword evidence="4" id="KW-1185">Reference proteome</keyword>
<keyword evidence="2" id="KW-0732">Signal</keyword>
<dbReference type="Proteomes" id="UP000085678">
    <property type="component" value="Unplaced"/>
</dbReference>
<dbReference type="OrthoDB" id="414826at2759"/>
<evidence type="ECO:0000313" key="5">
    <source>
        <dbReference type="RefSeq" id="XP_013390345.1"/>
    </source>
</evidence>
<protein>
    <submittedName>
        <fullName evidence="5">Uncharacterized protein LOC106158792</fullName>
    </submittedName>
    <submittedName>
        <fullName evidence="6">Uncharacterized protein LOC106177609</fullName>
    </submittedName>
</protein>
<evidence type="ECO:0000259" key="3">
    <source>
        <dbReference type="SMART" id="SM00198"/>
    </source>
</evidence>
<evidence type="ECO:0000256" key="1">
    <source>
        <dbReference type="SAM" id="MobiDB-lite"/>
    </source>
</evidence>